<dbReference type="SUPFAM" id="SSF56801">
    <property type="entry name" value="Acetyl-CoA synthetase-like"/>
    <property type="match status" value="1"/>
</dbReference>
<dbReference type="EMBL" id="BMLK01000027">
    <property type="protein sequence ID" value="GGN59665.1"/>
    <property type="molecule type" value="Genomic_DNA"/>
</dbReference>
<name>A0ABQ2JY26_9SPHN</name>
<dbReference type="Gene3D" id="3.40.50.12780">
    <property type="entry name" value="N-terminal domain of ligase-like"/>
    <property type="match status" value="1"/>
</dbReference>
<dbReference type="Pfam" id="PF13193">
    <property type="entry name" value="AMP-binding_C"/>
    <property type="match status" value="1"/>
</dbReference>
<evidence type="ECO:0000313" key="6">
    <source>
        <dbReference type="Proteomes" id="UP000605099"/>
    </source>
</evidence>
<dbReference type="InterPro" id="IPR025110">
    <property type="entry name" value="AMP-bd_C"/>
</dbReference>
<reference evidence="6" key="1">
    <citation type="journal article" date="2019" name="Int. J. Syst. Evol. Microbiol.">
        <title>The Global Catalogue of Microorganisms (GCM) 10K type strain sequencing project: providing services to taxonomists for standard genome sequencing and annotation.</title>
        <authorList>
            <consortium name="The Broad Institute Genomics Platform"/>
            <consortium name="The Broad Institute Genome Sequencing Center for Infectious Disease"/>
            <person name="Wu L."/>
            <person name="Ma J."/>
        </authorList>
    </citation>
    <scope>NUCLEOTIDE SEQUENCE [LARGE SCALE GENOMIC DNA]</scope>
    <source>
        <strain evidence="6">CGMCC 1.6784</strain>
    </source>
</reference>
<gene>
    <name evidence="5" type="ORF">GCM10011349_40370</name>
</gene>
<proteinExistence type="inferred from homology"/>
<feature type="domain" description="AMP-dependent synthetase/ligase" evidence="3">
    <location>
        <begin position="11"/>
        <end position="340"/>
    </location>
</feature>
<dbReference type="PANTHER" id="PTHR43201">
    <property type="entry name" value="ACYL-COA SYNTHETASE"/>
    <property type="match status" value="1"/>
</dbReference>
<evidence type="ECO:0000256" key="2">
    <source>
        <dbReference type="ARBA" id="ARBA00022598"/>
    </source>
</evidence>
<dbReference type="InterPro" id="IPR045851">
    <property type="entry name" value="AMP-bd_C_sf"/>
</dbReference>
<evidence type="ECO:0000313" key="5">
    <source>
        <dbReference type="EMBL" id="GGN59665.1"/>
    </source>
</evidence>
<keyword evidence="2 5" id="KW-0436">Ligase</keyword>
<organism evidence="5 6">
    <name type="scientific">Novosphingobium indicum</name>
    <dbReference type="NCBI Taxonomy" id="462949"/>
    <lineage>
        <taxon>Bacteria</taxon>
        <taxon>Pseudomonadati</taxon>
        <taxon>Pseudomonadota</taxon>
        <taxon>Alphaproteobacteria</taxon>
        <taxon>Sphingomonadales</taxon>
        <taxon>Sphingomonadaceae</taxon>
        <taxon>Novosphingobium</taxon>
    </lineage>
</organism>
<evidence type="ECO:0000259" key="4">
    <source>
        <dbReference type="Pfam" id="PF13193"/>
    </source>
</evidence>
<comment type="similarity">
    <text evidence="1">Belongs to the ATP-dependent AMP-binding enzyme family.</text>
</comment>
<evidence type="ECO:0000259" key="3">
    <source>
        <dbReference type="Pfam" id="PF00501"/>
    </source>
</evidence>
<protein>
    <submittedName>
        <fullName evidence="5">Acid--CoA ligase</fullName>
    </submittedName>
</protein>
<evidence type="ECO:0000256" key="1">
    <source>
        <dbReference type="ARBA" id="ARBA00006432"/>
    </source>
</evidence>
<dbReference type="InterPro" id="IPR042099">
    <property type="entry name" value="ANL_N_sf"/>
</dbReference>
<accession>A0ABQ2JY26</accession>
<dbReference type="PANTHER" id="PTHR43201:SF5">
    <property type="entry name" value="MEDIUM-CHAIN ACYL-COA LIGASE ACSF2, MITOCHONDRIAL"/>
    <property type="match status" value="1"/>
</dbReference>
<dbReference type="Pfam" id="PF00501">
    <property type="entry name" value="AMP-binding"/>
    <property type="match status" value="1"/>
</dbReference>
<feature type="domain" description="AMP-binding enzyme C-terminal" evidence="4">
    <location>
        <begin position="398"/>
        <end position="465"/>
    </location>
</feature>
<dbReference type="InterPro" id="IPR000873">
    <property type="entry name" value="AMP-dep_synth/lig_dom"/>
</dbReference>
<dbReference type="Proteomes" id="UP000605099">
    <property type="component" value="Unassembled WGS sequence"/>
</dbReference>
<keyword evidence="6" id="KW-1185">Reference proteome</keyword>
<comment type="caution">
    <text evidence="5">The sequence shown here is derived from an EMBL/GenBank/DDBJ whole genome shotgun (WGS) entry which is preliminary data.</text>
</comment>
<dbReference type="Gene3D" id="3.30.300.30">
    <property type="match status" value="1"/>
</dbReference>
<dbReference type="GO" id="GO:0016874">
    <property type="term" value="F:ligase activity"/>
    <property type="evidence" value="ECO:0007669"/>
    <property type="project" value="UniProtKB-KW"/>
</dbReference>
<sequence>MAGIVLGDLPERNATRRGADHWAVRHGDAVLSWGELADAATRRAHALQGQGVTQGDRVVLSIPNGNAFFEWTFAVWKLGATPAVVSHRLPRPEFEAILALAEPRAAVIADEDLRAGCKGLPVAFGRDHADGTPLPALVAPSWKAMTSGGSTGRPKLIVDHHPSQLDDSVRGLGIPVDGVMLNAGPLYHNFPFAMSHSVMVHGNSVVGMERFDAEAFLRLVDKHKVQWTALVPTMMQRVARLPDEMRAQYDLSSIEALWHTAAPITPELKEFWIDWIGPEKVWEMYGGTEGFATTQLNGAEWLEHRGSVGKPTWSEVLIRGDDGAALPPREVGEVYMRRKGATGEDKAYHYVGADGRRLPDGFESFGDYGWVDEDGYLYIADRRTDLILSGGRNLYPAEIETALLAHPEVAEAIVIGLPDEDLGAHVHAIVRLEDGGDADTAPLLDWVRDRLVGYKVPRSLEFTDTPLRDEAGKARRSALRAERIAAQTNSA</sequence>
<dbReference type="RefSeq" id="WP_188822678.1">
    <property type="nucleotide sequence ID" value="NZ_BMLK01000027.1"/>
</dbReference>